<comment type="caution">
    <text evidence="6">The sequence shown here is derived from an EMBL/GenBank/DDBJ whole genome shotgun (WGS) entry which is preliminary data.</text>
</comment>
<dbReference type="InterPro" id="IPR006059">
    <property type="entry name" value="SBP"/>
</dbReference>
<name>A0ABN7TJ22_9BACL</name>
<evidence type="ECO:0008006" key="8">
    <source>
        <dbReference type="Google" id="ProtNLM"/>
    </source>
</evidence>
<protein>
    <recommendedName>
        <fullName evidence="8">Extracellular solute-binding protein</fullName>
    </recommendedName>
</protein>
<dbReference type="EMBL" id="CAJVCE010000005">
    <property type="protein sequence ID" value="CAG7635540.1"/>
    <property type="molecule type" value="Genomic_DNA"/>
</dbReference>
<evidence type="ECO:0000313" key="6">
    <source>
        <dbReference type="EMBL" id="CAG7635540.1"/>
    </source>
</evidence>
<evidence type="ECO:0000256" key="1">
    <source>
        <dbReference type="ARBA" id="ARBA00004196"/>
    </source>
</evidence>
<feature type="chain" id="PRO_5047322876" description="Extracellular solute-binding protein" evidence="5">
    <location>
        <begin position="22"/>
        <end position="441"/>
    </location>
</feature>
<dbReference type="InterPro" id="IPR050490">
    <property type="entry name" value="Bact_solute-bd_prot1"/>
</dbReference>
<evidence type="ECO:0000256" key="5">
    <source>
        <dbReference type="SAM" id="SignalP"/>
    </source>
</evidence>
<keyword evidence="7" id="KW-1185">Reference proteome</keyword>
<keyword evidence="3" id="KW-0813">Transport</keyword>
<evidence type="ECO:0000256" key="4">
    <source>
        <dbReference type="ARBA" id="ARBA00022729"/>
    </source>
</evidence>
<comment type="similarity">
    <text evidence="2">Belongs to the bacterial solute-binding protein 1 family.</text>
</comment>
<dbReference type="Proteomes" id="UP000730618">
    <property type="component" value="Unassembled WGS sequence"/>
</dbReference>
<evidence type="ECO:0000256" key="3">
    <source>
        <dbReference type="ARBA" id="ARBA00022448"/>
    </source>
</evidence>
<evidence type="ECO:0000256" key="2">
    <source>
        <dbReference type="ARBA" id="ARBA00008520"/>
    </source>
</evidence>
<dbReference type="PANTHER" id="PTHR43649">
    <property type="entry name" value="ARABINOSE-BINDING PROTEIN-RELATED"/>
    <property type="match status" value="1"/>
</dbReference>
<reference evidence="6 7" key="1">
    <citation type="submission" date="2021-06" db="EMBL/GenBank/DDBJ databases">
        <authorList>
            <person name="Criscuolo A."/>
        </authorList>
    </citation>
    <scope>NUCLEOTIDE SEQUENCE [LARGE SCALE GENOMIC DNA]</scope>
    <source>
        <strain evidence="7">CIP 111802</strain>
    </source>
</reference>
<dbReference type="PANTHER" id="PTHR43649:SF31">
    <property type="entry name" value="SN-GLYCEROL-3-PHOSPHATE-BINDING PERIPLASMIC PROTEIN UGPB"/>
    <property type="match status" value="1"/>
</dbReference>
<proteinExistence type="inferred from homology"/>
<feature type="signal peptide" evidence="5">
    <location>
        <begin position="1"/>
        <end position="21"/>
    </location>
</feature>
<sequence length="441" mass="49359">MKSTHWITTLCVIATASLLTACGGQGASPGAVDKDMEKSNNGPVELTVYSAGGEPEESWNANFGNAIKKKFPNYKINYINPRGNANLKIDALLTSGTTVDIYYESIGGFFSSMSTYQLQYDLTDLIKKYKVDLNRFEPSLIDAMKNNVKGQIWGLPVQNINMVLYYNKDVFDKFGIAYPKDGMTWDEALTLAKKFNRTEGGKQYTGLVVSPAHMIKMNPYSLPLVDPASEQATINKDAKWKALYQTLFADVASDETYRAKIASLNNKLPYIDQFYKNYDLAMFAGLSSLFTSFAEFESLNWDIVSLPTFKDLPKTGSQSYPTYFSVTSSSKYKEEAFQVINYLTSDEVQLDISKKGLMSSLKGEQFKSNYAKDAKFKNKNFQALFYNQLAPIPAKTVYDTIAEKAYQKQLVDLSLGKVDINTMFRAAEEETNKGIASQKGK</sequence>
<dbReference type="RefSeq" id="WP_218098490.1">
    <property type="nucleotide sequence ID" value="NZ_CAJVCE010000005.1"/>
</dbReference>
<evidence type="ECO:0000313" key="7">
    <source>
        <dbReference type="Proteomes" id="UP000730618"/>
    </source>
</evidence>
<organism evidence="6 7">
    <name type="scientific">Paenibacillus allorhizosphaerae</name>
    <dbReference type="NCBI Taxonomy" id="2849866"/>
    <lineage>
        <taxon>Bacteria</taxon>
        <taxon>Bacillati</taxon>
        <taxon>Bacillota</taxon>
        <taxon>Bacilli</taxon>
        <taxon>Bacillales</taxon>
        <taxon>Paenibacillaceae</taxon>
        <taxon>Paenibacillus</taxon>
    </lineage>
</organism>
<keyword evidence="4 5" id="KW-0732">Signal</keyword>
<comment type="subcellular location">
    <subcellularLocation>
        <location evidence="1">Cell envelope</location>
    </subcellularLocation>
</comment>
<accession>A0ABN7TJ22</accession>
<gene>
    <name evidence="6" type="ORF">PAECIP111802_02152</name>
</gene>
<dbReference type="Pfam" id="PF01547">
    <property type="entry name" value="SBP_bac_1"/>
    <property type="match status" value="1"/>
</dbReference>
<dbReference type="PROSITE" id="PS51257">
    <property type="entry name" value="PROKAR_LIPOPROTEIN"/>
    <property type="match status" value="1"/>
</dbReference>